<gene>
    <name evidence="1" type="ORF">PN925_002571</name>
</gene>
<proteinExistence type="predicted"/>
<protein>
    <submittedName>
        <fullName evidence="1">Uncharacterized protein</fullName>
    </submittedName>
</protein>
<feature type="non-terminal residue" evidence="1">
    <location>
        <position position="166"/>
    </location>
</feature>
<name>A0AAI9HTB1_MORMO</name>
<organism evidence="1">
    <name type="scientific">Morganella morganii</name>
    <name type="common">Proteus morganii</name>
    <dbReference type="NCBI Taxonomy" id="582"/>
    <lineage>
        <taxon>Bacteria</taxon>
        <taxon>Pseudomonadati</taxon>
        <taxon>Pseudomonadota</taxon>
        <taxon>Gammaproteobacteria</taxon>
        <taxon>Enterobacterales</taxon>
        <taxon>Morganellaceae</taxon>
        <taxon>Morganella</taxon>
    </lineage>
</organism>
<evidence type="ECO:0000313" key="1">
    <source>
        <dbReference type="EMBL" id="EMO9457188.1"/>
    </source>
</evidence>
<dbReference type="EMBL" id="ABKJEP030000035">
    <property type="protein sequence ID" value="EMO9457188.1"/>
    <property type="molecule type" value="Genomic_DNA"/>
</dbReference>
<sequence length="166" mass="19554">MTMLNINDPHGFRVELEKLKILVSETDLTLYEKSLLTNCFKQIIFYNHISSVESFSFYLQGIIYDSLNSIISIIKKIERYYQLNIRSLVEHIARISLNKKHTGEQFSDFVRHRDFTYLKKNHSNEIWNFLHQTYSKACLYIHSSPSAKLNVNYTFSQLMVGDTQST</sequence>
<comment type="caution">
    <text evidence="1">The sequence shown here is derived from an EMBL/GenBank/DDBJ whole genome shotgun (WGS) entry which is preliminary data.</text>
</comment>
<dbReference type="AlphaFoldDB" id="A0AAI9HTB1"/>
<reference evidence="1" key="1">
    <citation type="submission" date="2024-02" db="EMBL/GenBank/DDBJ databases">
        <authorList>
            <consortium name="Clinical and Environmental Microbiology Branch: Whole genome sequencing antimicrobial resistance pathogens in the healthcare setting"/>
        </authorList>
    </citation>
    <scope>NUCLEOTIDE SEQUENCE</scope>
    <source>
        <strain evidence="1">2023KU-00017</strain>
    </source>
</reference>
<accession>A0AAI9HTB1</accession>